<comment type="caution">
    <text evidence="2">The sequence shown here is derived from an EMBL/GenBank/DDBJ whole genome shotgun (WGS) entry which is preliminary data.</text>
</comment>
<dbReference type="GO" id="GO:0003677">
    <property type="term" value="F:DNA binding"/>
    <property type="evidence" value="ECO:0007669"/>
    <property type="project" value="InterPro"/>
</dbReference>
<dbReference type="AlphaFoldDB" id="A0A642EMS4"/>
<dbReference type="NCBIfam" id="TIGR01764">
    <property type="entry name" value="excise"/>
    <property type="match status" value="1"/>
</dbReference>
<accession>A0A642EMS4</accession>
<dbReference type="InterPro" id="IPR041657">
    <property type="entry name" value="HTH_17"/>
</dbReference>
<protein>
    <submittedName>
        <fullName evidence="2">Helix-turn-helix domain-containing protein</fullName>
    </submittedName>
</protein>
<dbReference type="InterPro" id="IPR010093">
    <property type="entry name" value="SinI_DNA-bd"/>
</dbReference>
<dbReference type="Pfam" id="PF12728">
    <property type="entry name" value="HTH_17"/>
    <property type="match status" value="1"/>
</dbReference>
<dbReference type="Proteomes" id="UP000479773">
    <property type="component" value="Unassembled WGS sequence"/>
</dbReference>
<gene>
    <name evidence="2" type="ORF">F3B44_25665</name>
</gene>
<reference evidence="2 3" key="1">
    <citation type="journal article" date="2019" name="Nat. Med.">
        <title>A library of human gut bacterial isolates paired with longitudinal multiomics data enables mechanistic microbiome research.</title>
        <authorList>
            <person name="Poyet M."/>
            <person name="Groussin M."/>
            <person name="Gibbons S.M."/>
            <person name="Avila-Pacheco J."/>
            <person name="Jiang X."/>
            <person name="Kearney S.M."/>
            <person name="Perrotta A.R."/>
            <person name="Berdy B."/>
            <person name="Zhao S."/>
            <person name="Lieberman T.D."/>
            <person name="Swanson P.K."/>
            <person name="Smith M."/>
            <person name="Roesemann S."/>
            <person name="Alexander J.E."/>
            <person name="Rich S.A."/>
            <person name="Livny J."/>
            <person name="Vlamakis H."/>
            <person name="Clish C."/>
            <person name="Bullock K."/>
            <person name="Deik A."/>
            <person name="Scott J."/>
            <person name="Pierce K.A."/>
            <person name="Xavier R.J."/>
            <person name="Alm E.J."/>
        </authorList>
    </citation>
    <scope>NUCLEOTIDE SEQUENCE [LARGE SCALE GENOMIC DNA]</scope>
    <source>
        <strain evidence="2 3">BIOML-A106</strain>
    </source>
</reference>
<sequence length="132" mass="15535">MQNNRLTFMEQLSERLTNIETILKKLDPVESLLERIALLEKNIYTTKGVFTFQEACMYIGISESMLYKLTSSKEIPHFKPRGKMLYFAKEELDKWLKQNYEPTAEEAARMANEAAAAQPFFNQRRYGKRKKN</sequence>
<feature type="domain" description="Helix-turn-helix" evidence="1">
    <location>
        <begin position="50"/>
        <end position="99"/>
    </location>
</feature>
<dbReference type="EMBL" id="VWEQ01000160">
    <property type="protein sequence ID" value="KAA4742707.1"/>
    <property type="molecule type" value="Genomic_DNA"/>
</dbReference>
<evidence type="ECO:0000259" key="1">
    <source>
        <dbReference type="Pfam" id="PF12728"/>
    </source>
</evidence>
<evidence type="ECO:0000313" key="2">
    <source>
        <dbReference type="EMBL" id="KAA4742707.1"/>
    </source>
</evidence>
<name>A0A642EMS4_BACFG</name>
<organism evidence="2 3">
    <name type="scientific">Bacteroides fragilis</name>
    <dbReference type="NCBI Taxonomy" id="817"/>
    <lineage>
        <taxon>Bacteria</taxon>
        <taxon>Pseudomonadati</taxon>
        <taxon>Bacteroidota</taxon>
        <taxon>Bacteroidia</taxon>
        <taxon>Bacteroidales</taxon>
        <taxon>Bacteroidaceae</taxon>
        <taxon>Bacteroides</taxon>
    </lineage>
</organism>
<proteinExistence type="predicted"/>
<evidence type="ECO:0000313" key="3">
    <source>
        <dbReference type="Proteomes" id="UP000479773"/>
    </source>
</evidence>